<organism evidence="2 3">
    <name type="scientific">Ceratodon purpureus</name>
    <name type="common">Fire moss</name>
    <name type="synonym">Dicranum purpureum</name>
    <dbReference type="NCBI Taxonomy" id="3225"/>
    <lineage>
        <taxon>Eukaryota</taxon>
        <taxon>Viridiplantae</taxon>
        <taxon>Streptophyta</taxon>
        <taxon>Embryophyta</taxon>
        <taxon>Bryophyta</taxon>
        <taxon>Bryophytina</taxon>
        <taxon>Bryopsida</taxon>
        <taxon>Dicranidae</taxon>
        <taxon>Pseudoditrichales</taxon>
        <taxon>Ditrichaceae</taxon>
        <taxon>Ceratodon</taxon>
    </lineage>
</organism>
<feature type="compositionally biased region" description="Polar residues" evidence="1">
    <location>
        <begin position="42"/>
        <end position="66"/>
    </location>
</feature>
<gene>
    <name evidence="2" type="ORF">KC19_10G108800</name>
</gene>
<name>A0A8T0GLP9_CERPU</name>
<protein>
    <submittedName>
        <fullName evidence="2">Uncharacterized protein</fullName>
    </submittedName>
</protein>
<dbReference type="Proteomes" id="UP000822688">
    <property type="component" value="Chromosome 10"/>
</dbReference>
<evidence type="ECO:0000256" key="1">
    <source>
        <dbReference type="SAM" id="MobiDB-lite"/>
    </source>
</evidence>
<reference evidence="2" key="1">
    <citation type="submission" date="2020-06" db="EMBL/GenBank/DDBJ databases">
        <title>WGS assembly of Ceratodon purpureus strain R40.</title>
        <authorList>
            <person name="Carey S.B."/>
            <person name="Jenkins J."/>
            <person name="Shu S."/>
            <person name="Lovell J.T."/>
            <person name="Sreedasyam A."/>
            <person name="Maumus F."/>
            <person name="Tiley G.P."/>
            <person name="Fernandez-Pozo N."/>
            <person name="Barry K."/>
            <person name="Chen C."/>
            <person name="Wang M."/>
            <person name="Lipzen A."/>
            <person name="Daum C."/>
            <person name="Saski C.A."/>
            <person name="Payton A.C."/>
            <person name="Mcbreen J.C."/>
            <person name="Conrad R.E."/>
            <person name="Kollar L.M."/>
            <person name="Olsson S."/>
            <person name="Huttunen S."/>
            <person name="Landis J.B."/>
            <person name="Wickett N.J."/>
            <person name="Johnson M.G."/>
            <person name="Rensing S.A."/>
            <person name="Grimwood J."/>
            <person name="Schmutz J."/>
            <person name="Mcdaniel S.F."/>
        </authorList>
    </citation>
    <scope>NUCLEOTIDE SEQUENCE</scope>
    <source>
        <strain evidence="2">R40</strain>
    </source>
</reference>
<dbReference type="AlphaFoldDB" id="A0A8T0GLP9"/>
<evidence type="ECO:0000313" key="3">
    <source>
        <dbReference type="Proteomes" id="UP000822688"/>
    </source>
</evidence>
<proteinExistence type="predicted"/>
<accession>A0A8T0GLP9</accession>
<feature type="compositionally biased region" description="Polar residues" evidence="1">
    <location>
        <begin position="1"/>
        <end position="28"/>
    </location>
</feature>
<keyword evidence="3" id="KW-1185">Reference proteome</keyword>
<dbReference type="EMBL" id="CM026431">
    <property type="protein sequence ID" value="KAG0559487.1"/>
    <property type="molecule type" value="Genomic_DNA"/>
</dbReference>
<sequence length="91" mass="10038">MRNQQLHQLHNITNTNLAYTPQTSQPNTAIDKPPQMPVPGGDQTTANVQSRLPATASSLTDGSTTRPPRRVENNENKPQFRSIDRSENAST</sequence>
<feature type="region of interest" description="Disordered" evidence="1">
    <location>
        <begin position="1"/>
        <end position="91"/>
    </location>
</feature>
<evidence type="ECO:0000313" key="2">
    <source>
        <dbReference type="EMBL" id="KAG0559487.1"/>
    </source>
</evidence>
<feature type="compositionally biased region" description="Basic and acidic residues" evidence="1">
    <location>
        <begin position="82"/>
        <end position="91"/>
    </location>
</feature>
<comment type="caution">
    <text evidence="2">The sequence shown here is derived from an EMBL/GenBank/DDBJ whole genome shotgun (WGS) entry which is preliminary data.</text>
</comment>